<organism evidence="1 2">
    <name type="scientific">Actinoplanes couchii</name>
    <dbReference type="NCBI Taxonomy" id="403638"/>
    <lineage>
        <taxon>Bacteria</taxon>
        <taxon>Bacillati</taxon>
        <taxon>Actinomycetota</taxon>
        <taxon>Actinomycetes</taxon>
        <taxon>Micromonosporales</taxon>
        <taxon>Micromonosporaceae</taxon>
        <taxon>Actinoplanes</taxon>
    </lineage>
</organism>
<sequence>MSTIRRRLLAVGIGIGLAAVVGLNVFVVPRVFGAEQPDPASVAAAAAVADLPALATALAAAPAVRWSGTFESADGAAWALDARVTTAGTTLGTIKSATAIGEILAIGDRVFVRAADGFWGGMGITDARRTGFADRWVDVPQEFLGLDLAGAVGPAGITAPVAGAPTTVDGVAVQTVTAGERTFQIRTTEPKGLVSVTAPGYRVTPAVLDDTERAAFFTQLRKAAAELPTAAGLGSLITQKGRAVLQACDSGSCTAKVAFTNRVAPTAKHVTTGDKVWATIVLTRNGKTAKICPVSLTLAPGASKAATCAAEVQARNGATWRATTTPATALSEAEAKTITEALEAELPA</sequence>
<gene>
    <name evidence="1" type="ORF">Aco03nite_057650</name>
</gene>
<dbReference type="EMBL" id="BOMG01000071">
    <property type="protein sequence ID" value="GID57361.1"/>
    <property type="molecule type" value="Genomic_DNA"/>
</dbReference>
<dbReference type="Proteomes" id="UP000612282">
    <property type="component" value="Unassembled WGS sequence"/>
</dbReference>
<accession>A0ABQ3XFV9</accession>
<comment type="caution">
    <text evidence="1">The sequence shown here is derived from an EMBL/GenBank/DDBJ whole genome shotgun (WGS) entry which is preliminary data.</text>
</comment>
<evidence type="ECO:0000313" key="1">
    <source>
        <dbReference type="EMBL" id="GID57361.1"/>
    </source>
</evidence>
<protein>
    <submittedName>
        <fullName evidence="1">Uncharacterized protein</fullName>
    </submittedName>
</protein>
<reference evidence="1 2" key="1">
    <citation type="submission" date="2021-01" db="EMBL/GenBank/DDBJ databases">
        <title>Whole genome shotgun sequence of Actinoplanes couchii NBRC 106145.</title>
        <authorList>
            <person name="Komaki H."/>
            <person name="Tamura T."/>
        </authorList>
    </citation>
    <scope>NUCLEOTIDE SEQUENCE [LARGE SCALE GENOMIC DNA]</scope>
    <source>
        <strain evidence="1 2">NBRC 106145</strain>
    </source>
</reference>
<keyword evidence="2" id="KW-1185">Reference proteome</keyword>
<proteinExistence type="predicted"/>
<evidence type="ECO:0000313" key="2">
    <source>
        <dbReference type="Proteomes" id="UP000612282"/>
    </source>
</evidence>
<name>A0ABQ3XFV9_9ACTN</name>
<dbReference type="RefSeq" id="WP_203800056.1">
    <property type="nucleotide sequence ID" value="NZ_BAAAQE010000092.1"/>
</dbReference>